<organism evidence="6">
    <name type="scientific">Rodentolepis nana</name>
    <name type="common">Dwarf tapeworm</name>
    <name type="synonym">Hymenolepis nana</name>
    <dbReference type="NCBI Taxonomy" id="102285"/>
    <lineage>
        <taxon>Eukaryota</taxon>
        <taxon>Metazoa</taxon>
        <taxon>Spiralia</taxon>
        <taxon>Lophotrochozoa</taxon>
        <taxon>Platyhelminthes</taxon>
        <taxon>Cestoda</taxon>
        <taxon>Eucestoda</taxon>
        <taxon>Cyclophyllidea</taxon>
        <taxon>Hymenolepididae</taxon>
        <taxon>Rodentolepis</taxon>
    </lineage>
</organism>
<dbReference type="Proteomes" id="UP000278807">
    <property type="component" value="Unassembled WGS sequence"/>
</dbReference>
<name>A0A0R3THR1_RODNA</name>
<evidence type="ECO:0000313" key="4">
    <source>
        <dbReference type="EMBL" id="VDO02458.1"/>
    </source>
</evidence>
<dbReference type="AlphaFoldDB" id="A0A0R3THR1"/>
<dbReference type="WBParaSite" id="HNAJ_0000660201-mRNA-1">
    <property type="protein sequence ID" value="HNAJ_0000660201-mRNA-1"/>
    <property type="gene ID" value="HNAJ_0000660201"/>
</dbReference>
<dbReference type="EMBL" id="UZAE01007544">
    <property type="protein sequence ID" value="VDO02458.1"/>
    <property type="molecule type" value="Genomic_DNA"/>
</dbReference>
<evidence type="ECO:0000256" key="2">
    <source>
        <dbReference type="ARBA" id="ARBA00022553"/>
    </source>
</evidence>
<keyword evidence="3" id="KW-0862">Zinc</keyword>
<keyword evidence="5" id="KW-1185">Reference proteome</keyword>
<dbReference type="Pfam" id="PF00245">
    <property type="entry name" value="Alk_phosphatase"/>
    <property type="match status" value="1"/>
</dbReference>
<dbReference type="PANTHER" id="PTHR11596:SF5">
    <property type="entry name" value="ALKALINE PHOSPHATASE"/>
    <property type="match status" value="1"/>
</dbReference>
<dbReference type="GO" id="GO:0004035">
    <property type="term" value="F:alkaline phosphatase activity"/>
    <property type="evidence" value="ECO:0007669"/>
    <property type="project" value="UniProtKB-EC"/>
</dbReference>
<protein>
    <recommendedName>
        <fullName evidence="1">alkaline phosphatase</fullName>
        <ecNumber evidence="1">3.1.3.1</ecNumber>
    </recommendedName>
</protein>
<accession>A0A0R3THR1</accession>
<dbReference type="GO" id="GO:0046872">
    <property type="term" value="F:metal ion binding"/>
    <property type="evidence" value="ECO:0007669"/>
    <property type="project" value="UniProtKB-KW"/>
</dbReference>
<dbReference type="InterPro" id="IPR017850">
    <property type="entry name" value="Alkaline_phosphatase_core_sf"/>
</dbReference>
<evidence type="ECO:0000256" key="1">
    <source>
        <dbReference type="ARBA" id="ARBA00012647"/>
    </source>
</evidence>
<keyword evidence="2" id="KW-0597">Phosphoprotein</keyword>
<evidence type="ECO:0000256" key="3">
    <source>
        <dbReference type="PIRSR" id="PIRSR601952-2"/>
    </source>
</evidence>
<dbReference type="PANTHER" id="PTHR11596">
    <property type="entry name" value="ALKALINE PHOSPHATASE"/>
    <property type="match status" value="1"/>
</dbReference>
<dbReference type="SUPFAM" id="SSF53649">
    <property type="entry name" value="Alkaline phosphatase-like"/>
    <property type="match status" value="1"/>
</dbReference>
<evidence type="ECO:0000313" key="5">
    <source>
        <dbReference type="Proteomes" id="UP000278807"/>
    </source>
</evidence>
<dbReference type="STRING" id="102285.A0A0R3THR1"/>
<dbReference type="Gene3D" id="3.40.720.10">
    <property type="entry name" value="Alkaline Phosphatase, subunit A"/>
    <property type="match status" value="1"/>
</dbReference>
<dbReference type="InterPro" id="IPR001952">
    <property type="entry name" value="Alkaline_phosphatase"/>
</dbReference>
<gene>
    <name evidence="4" type="ORF">HNAJ_LOCUS6598</name>
</gene>
<comment type="cofactor">
    <cofactor evidence="3">
        <name>Zn(2+)</name>
        <dbReference type="ChEBI" id="CHEBI:29105"/>
    </cofactor>
    <text evidence="3">Binds 2 Zn(2+) ions.</text>
</comment>
<proteinExistence type="predicted"/>
<reference evidence="6" key="1">
    <citation type="submission" date="2017-02" db="UniProtKB">
        <authorList>
            <consortium name="WormBaseParasite"/>
        </authorList>
    </citation>
    <scope>IDENTIFICATION</scope>
</reference>
<reference evidence="4 5" key="2">
    <citation type="submission" date="2018-11" db="EMBL/GenBank/DDBJ databases">
        <authorList>
            <consortium name="Pathogen Informatics"/>
        </authorList>
    </citation>
    <scope>NUCLEOTIDE SEQUENCE [LARGE SCALE GENOMIC DNA]</scope>
</reference>
<sequence length="114" mass="12288">MIAMLYSTGPSATINSSRIDLHLPKETLQDKNFSIPSLVPMPWASHGGDDVGVYANGAFSQLFHSTVDNTFIAQAMKFVMCLEPFVKEAHCSSATIGLSTVSIIGILIVTICRL</sequence>
<evidence type="ECO:0000313" key="6">
    <source>
        <dbReference type="WBParaSite" id="HNAJ_0000660201-mRNA-1"/>
    </source>
</evidence>
<keyword evidence="3" id="KW-0479">Metal-binding</keyword>
<feature type="binding site" evidence="3">
    <location>
        <position position="46"/>
    </location>
    <ligand>
        <name>Zn(2+)</name>
        <dbReference type="ChEBI" id="CHEBI:29105"/>
        <label>2</label>
    </ligand>
</feature>
<dbReference type="EC" id="3.1.3.1" evidence="1"/>
<dbReference type="OrthoDB" id="5818554at2759"/>